<dbReference type="RefSeq" id="WP_048688878.1">
    <property type="nucleotide sequence ID" value="NZ_KQ130482.1"/>
</dbReference>
<accession>A0A0J8GVW0</accession>
<dbReference type="EMBL" id="LAZL01000002">
    <property type="protein sequence ID" value="KMT66920.1"/>
    <property type="molecule type" value="Genomic_DNA"/>
</dbReference>
<keyword evidence="2" id="KW-0547">Nucleotide-binding</keyword>
<evidence type="ECO:0000259" key="4">
    <source>
        <dbReference type="PROSITE" id="PS51459"/>
    </source>
</evidence>
<evidence type="ECO:0000256" key="1">
    <source>
        <dbReference type="PIRSR" id="PIRSR640198-1"/>
    </source>
</evidence>
<dbReference type="AlphaFoldDB" id="A0A0J8GVW0"/>
<dbReference type="PROSITE" id="PS51459">
    <property type="entry name" value="FIDO"/>
    <property type="match status" value="1"/>
</dbReference>
<evidence type="ECO:0000313" key="6">
    <source>
        <dbReference type="Proteomes" id="UP000037600"/>
    </source>
</evidence>
<keyword evidence="6" id="KW-1185">Reference proteome</keyword>
<organism evidence="5 6">
    <name type="scientific">Catenovulum maritimum</name>
    <dbReference type="NCBI Taxonomy" id="1513271"/>
    <lineage>
        <taxon>Bacteria</taxon>
        <taxon>Pseudomonadati</taxon>
        <taxon>Pseudomonadota</taxon>
        <taxon>Gammaproteobacteria</taxon>
        <taxon>Alteromonadales</taxon>
        <taxon>Alteromonadaceae</taxon>
        <taxon>Catenovulum</taxon>
    </lineage>
</organism>
<sequence length="340" mass="38334">MTSEYIPPFTLTNKTLTLVAQISEAIGRLTVQAEHEKLLRLRKVNRMRTVKGSLAIEGNTLTEQQITAILDGKRVIAPPKEVQEAHNAIAAYDVIRNWQPTKTNDLLSAHQILMKGLVEQAGMFRCKGGCVMSGDKVVHMAPQADRVPMLMTQLFTWLTKTDVHPLIASCVFHYEFEFIHPFDDGNGRMGRLWQTLILSKWHDVFINIPVESLVHQHQSDYYLAIRKSTELTDSSPFIEFMLQMILDAIYTSGSSRKIGVNDGVSVGINDGINDGVKLSKLQQLILFKIQETPSITMQALANQLTKSIRTIERHIKVLNDNNYIERVGSAKTGHWKVKNS</sequence>
<dbReference type="InterPro" id="IPR036597">
    <property type="entry name" value="Fido-like_dom_sf"/>
</dbReference>
<evidence type="ECO:0000256" key="3">
    <source>
        <dbReference type="PIRSR" id="PIRSR640198-3"/>
    </source>
</evidence>
<dbReference type="Gene3D" id="1.10.10.10">
    <property type="entry name" value="Winged helix-like DNA-binding domain superfamily/Winged helix DNA-binding domain"/>
    <property type="match status" value="1"/>
</dbReference>
<dbReference type="OrthoDB" id="9807853at2"/>
<keyword evidence="2" id="KW-0067">ATP-binding</keyword>
<dbReference type="Pfam" id="PF02661">
    <property type="entry name" value="Fic"/>
    <property type="match status" value="1"/>
</dbReference>
<comment type="caution">
    <text evidence="5">The sequence shown here is derived from an EMBL/GenBank/DDBJ whole genome shotgun (WGS) entry which is preliminary data.</text>
</comment>
<dbReference type="PANTHER" id="PTHR13504:SF38">
    <property type="entry name" value="FIDO DOMAIN-CONTAINING PROTEIN"/>
    <property type="match status" value="1"/>
</dbReference>
<proteinExistence type="predicted"/>
<gene>
    <name evidence="5" type="ORF">XM47_02120</name>
</gene>
<dbReference type="InterPro" id="IPR003812">
    <property type="entry name" value="Fido"/>
</dbReference>
<dbReference type="Proteomes" id="UP000037600">
    <property type="component" value="Unassembled WGS sequence"/>
</dbReference>
<dbReference type="GO" id="GO:0005524">
    <property type="term" value="F:ATP binding"/>
    <property type="evidence" value="ECO:0007669"/>
    <property type="project" value="UniProtKB-KW"/>
</dbReference>
<protein>
    <recommendedName>
        <fullName evidence="4">Fido domain-containing protein</fullName>
    </recommendedName>
</protein>
<feature type="domain" description="Fido" evidence="4">
    <location>
        <begin position="101"/>
        <end position="243"/>
    </location>
</feature>
<name>A0A0J8GVW0_9ALTE</name>
<dbReference type="InterPro" id="IPR040198">
    <property type="entry name" value="Fido_containing"/>
</dbReference>
<feature type="site" description="Important for autoinhibition of adenylyltransferase activity" evidence="3">
    <location>
        <position position="57"/>
    </location>
</feature>
<feature type="active site" evidence="1">
    <location>
        <position position="180"/>
    </location>
</feature>
<feature type="binding site" evidence="2">
    <location>
        <begin position="221"/>
        <end position="222"/>
    </location>
    <ligand>
        <name>ATP</name>
        <dbReference type="ChEBI" id="CHEBI:30616"/>
    </ligand>
</feature>
<dbReference type="PATRIC" id="fig|1513271.3.peg.449"/>
<dbReference type="InterPro" id="IPR036388">
    <property type="entry name" value="WH-like_DNA-bd_sf"/>
</dbReference>
<dbReference type="STRING" id="1513271.XM47_02120"/>
<evidence type="ECO:0000256" key="2">
    <source>
        <dbReference type="PIRSR" id="PIRSR640198-2"/>
    </source>
</evidence>
<dbReference type="Pfam" id="PF13412">
    <property type="entry name" value="HTH_24"/>
    <property type="match status" value="1"/>
</dbReference>
<evidence type="ECO:0000313" key="5">
    <source>
        <dbReference type="EMBL" id="KMT66920.1"/>
    </source>
</evidence>
<dbReference type="SUPFAM" id="SSF140931">
    <property type="entry name" value="Fic-like"/>
    <property type="match status" value="1"/>
</dbReference>
<dbReference type="SUPFAM" id="SSF46785">
    <property type="entry name" value="Winged helix' DNA-binding domain"/>
    <property type="match status" value="1"/>
</dbReference>
<dbReference type="Gene3D" id="1.10.3290.10">
    <property type="entry name" value="Fido-like domain"/>
    <property type="match status" value="1"/>
</dbReference>
<feature type="binding site" evidence="2">
    <location>
        <begin position="184"/>
        <end position="191"/>
    </location>
    <ligand>
        <name>ATP</name>
        <dbReference type="ChEBI" id="CHEBI:30616"/>
    </ligand>
</feature>
<dbReference type="PANTHER" id="PTHR13504">
    <property type="entry name" value="FIDO DOMAIN-CONTAINING PROTEIN DDB_G0283145"/>
    <property type="match status" value="1"/>
</dbReference>
<reference evidence="5 6" key="1">
    <citation type="submission" date="2015-04" db="EMBL/GenBank/DDBJ databases">
        <title>Draft Genome Sequence of the Novel Agar-Digesting Marine Bacterium Q1.</title>
        <authorList>
            <person name="Li Y."/>
            <person name="Li D."/>
            <person name="Chen G."/>
            <person name="Du Z."/>
        </authorList>
    </citation>
    <scope>NUCLEOTIDE SEQUENCE [LARGE SCALE GENOMIC DNA]</scope>
    <source>
        <strain evidence="5 6">Q1</strain>
    </source>
</reference>
<dbReference type="InterPro" id="IPR036390">
    <property type="entry name" value="WH_DNA-bd_sf"/>
</dbReference>